<dbReference type="RefSeq" id="WP_047860746.1">
    <property type="nucleotide sequence ID" value="NZ_CP011509.1"/>
</dbReference>
<evidence type="ECO:0000313" key="1">
    <source>
        <dbReference type="EMBL" id="REG29572.1"/>
    </source>
</evidence>
<gene>
    <name evidence="1" type="ORF">ATI61_107268</name>
</gene>
<evidence type="ECO:0008006" key="3">
    <source>
        <dbReference type="Google" id="ProtNLM"/>
    </source>
</evidence>
<dbReference type="Gene3D" id="3.30.460.40">
    <property type="match status" value="1"/>
</dbReference>
<reference evidence="1 2" key="1">
    <citation type="submission" date="2018-08" db="EMBL/GenBank/DDBJ databases">
        <title>Genomic Encyclopedia of Archaeal and Bacterial Type Strains, Phase II (KMG-II): from individual species to whole genera.</title>
        <authorList>
            <person name="Goeker M."/>
        </authorList>
    </citation>
    <scope>NUCLEOTIDE SEQUENCE [LARGE SCALE GENOMIC DNA]</scope>
    <source>
        <strain evidence="1 2">DSM 2261</strain>
    </source>
</reference>
<keyword evidence="2" id="KW-1185">Reference proteome</keyword>
<protein>
    <recommendedName>
        <fullName evidence="3">Nucleotidyltransferase</fullName>
    </recommendedName>
</protein>
<proteinExistence type="predicted"/>
<sequence>MSDSKAIDRAERTIQVAERIADTLHQHQIPSAVIGAAALAVHLCPRYTEDFDLAININPFPTMRRVEEALRQQGFEVAFDPPDAGDPLGGVLRVTGDDFDLVEVVNFQNPWPGSRDCTVLAREALLEAKVELSPESPLRVVSLPYLIALKLYAGGRKSTNDVLELLERNREHLDLAGLRDVCNRHGLGAALEPLLTELGFA</sequence>
<comment type="caution">
    <text evidence="1">The sequence shown here is derived from an EMBL/GenBank/DDBJ whole genome shotgun (WGS) entry which is preliminary data.</text>
</comment>
<organism evidence="1 2">
    <name type="scientific">Archangium gephyra</name>
    <dbReference type="NCBI Taxonomy" id="48"/>
    <lineage>
        <taxon>Bacteria</taxon>
        <taxon>Pseudomonadati</taxon>
        <taxon>Myxococcota</taxon>
        <taxon>Myxococcia</taxon>
        <taxon>Myxococcales</taxon>
        <taxon>Cystobacterineae</taxon>
        <taxon>Archangiaceae</taxon>
        <taxon>Archangium</taxon>
    </lineage>
</organism>
<accession>A0ABX9JYG7</accession>
<dbReference type="InterPro" id="IPR043519">
    <property type="entry name" value="NT_sf"/>
</dbReference>
<dbReference type="SUPFAM" id="SSF81301">
    <property type="entry name" value="Nucleotidyltransferase"/>
    <property type="match status" value="1"/>
</dbReference>
<evidence type="ECO:0000313" key="2">
    <source>
        <dbReference type="Proteomes" id="UP000256345"/>
    </source>
</evidence>
<dbReference type="Proteomes" id="UP000256345">
    <property type="component" value="Unassembled WGS sequence"/>
</dbReference>
<dbReference type="EMBL" id="QUMU01000007">
    <property type="protein sequence ID" value="REG29572.1"/>
    <property type="molecule type" value="Genomic_DNA"/>
</dbReference>
<name>A0ABX9JYG7_9BACT</name>